<evidence type="ECO:0000256" key="4">
    <source>
        <dbReference type="ARBA" id="ARBA00023187"/>
    </source>
</evidence>
<dbReference type="GO" id="GO:0000395">
    <property type="term" value="P:mRNA 5'-splice site recognition"/>
    <property type="evidence" value="ECO:0007669"/>
    <property type="project" value="TreeGrafter"/>
</dbReference>
<dbReference type="Proteomes" id="UP001212152">
    <property type="component" value="Unassembled WGS sequence"/>
</dbReference>
<comment type="subcellular location">
    <subcellularLocation>
        <location evidence="1">Nucleus</location>
    </subcellularLocation>
</comment>
<keyword evidence="2" id="KW-0507">mRNA processing</keyword>
<dbReference type="Pfam" id="PF23241">
    <property type="entry name" value="HAT_PRP39_C"/>
    <property type="match status" value="1"/>
</dbReference>
<evidence type="ECO:0000256" key="2">
    <source>
        <dbReference type="ARBA" id="ARBA00022664"/>
    </source>
</evidence>
<evidence type="ECO:0000256" key="5">
    <source>
        <dbReference type="ARBA" id="ARBA00023242"/>
    </source>
</evidence>
<evidence type="ECO:0000256" key="7">
    <source>
        <dbReference type="SAM" id="MobiDB-lite"/>
    </source>
</evidence>
<dbReference type="InterPro" id="IPR011990">
    <property type="entry name" value="TPR-like_helical_dom_sf"/>
</dbReference>
<keyword evidence="4" id="KW-0508">mRNA splicing</keyword>
<dbReference type="GO" id="GO:0030627">
    <property type="term" value="F:pre-mRNA 5'-splice site binding"/>
    <property type="evidence" value="ECO:0007669"/>
    <property type="project" value="TreeGrafter"/>
</dbReference>
<feature type="region of interest" description="Disordered" evidence="7">
    <location>
        <begin position="1"/>
        <end position="31"/>
    </location>
</feature>
<evidence type="ECO:0000256" key="1">
    <source>
        <dbReference type="ARBA" id="ARBA00004123"/>
    </source>
</evidence>
<dbReference type="SMART" id="SM00386">
    <property type="entry name" value="HAT"/>
    <property type="match status" value="6"/>
</dbReference>
<dbReference type="GO" id="GO:0000243">
    <property type="term" value="C:commitment complex"/>
    <property type="evidence" value="ECO:0007669"/>
    <property type="project" value="TreeGrafter"/>
</dbReference>
<dbReference type="InterPro" id="IPR059164">
    <property type="entry name" value="HAT_PRP39_C"/>
</dbReference>
<dbReference type="InterPro" id="IPR003107">
    <property type="entry name" value="HAT"/>
</dbReference>
<evidence type="ECO:0000313" key="9">
    <source>
        <dbReference type="Proteomes" id="UP001212152"/>
    </source>
</evidence>
<proteinExistence type="inferred from homology"/>
<dbReference type="GO" id="GO:0071004">
    <property type="term" value="C:U2-type prespliceosome"/>
    <property type="evidence" value="ECO:0007669"/>
    <property type="project" value="TreeGrafter"/>
</dbReference>
<dbReference type="GO" id="GO:0005685">
    <property type="term" value="C:U1 snRNP"/>
    <property type="evidence" value="ECO:0007669"/>
    <property type="project" value="TreeGrafter"/>
</dbReference>
<keyword evidence="3" id="KW-0677">Repeat</keyword>
<dbReference type="PANTHER" id="PTHR17204">
    <property type="entry name" value="PRE-MRNA PROCESSING PROTEIN PRP39-RELATED"/>
    <property type="match status" value="1"/>
</dbReference>
<dbReference type="SUPFAM" id="SSF48452">
    <property type="entry name" value="TPR-like"/>
    <property type="match status" value="1"/>
</dbReference>
<accession>A0AAD5XW62</accession>
<sequence length="657" mass="74713">MTELQTQDPQGNYAVQGTFPSSGDSTATPAYGTGAVEEVQPQSEWDRLWEAVHKNPEDFASWEYLLRTAENEEGGITQDSSETAQGKLRLVYDRFLAKFPLCFGYWKKYADWEQLLDGPETAGEIYERGVVSIRNSVELWTHYCTFKVENFAVDEEGIRALFERGADHVGSDFLSHPFWDKYIEFEDSKANHAGLMKILERIIHIPMHQYARYFERLSTLSVSQPVTSLVTADQYAKLEQEVRFPIRQEGQDATTEPPVLTEEEVHMQIRQKIHTLKSAIYMSTQEAVQKRWVFEAEIKRPYFHVKPLDEPQLINWRRYLDFEEGEGDQDRIYTLYERCLVPCALYEEFWQRYVRFLLSVDNRPQTRAAFLRATTLFVPPTRPSIRLASAAFEEEEGRITEARDIYSNLLRQVPGHLETITKFAYFERRQASVDSALEILNGAEATIPDDDSKAYLEVVRARLLLHTKNADEARQVFNAAAQRYTSSKYFLLSYIQFEAQTIDLKSLTHLQQAWDCVRKSALAPEDKRDLGRRYLDILYETSTLASEINKIELEVDREFMDKAGEASRKRAADAEGAGARPIKQIRASVPAVMPAAVAGMVGSASVYPPQQLVPQAAYNGYAAYPQQGYGAGAYHSAGAGMAGGQGWDYSQHAAAGY</sequence>
<keyword evidence="5" id="KW-0539">Nucleus</keyword>
<dbReference type="PANTHER" id="PTHR17204:SF5">
    <property type="entry name" value="PRE-MRNA-PROCESSING FACTOR 39"/>
    <property type="match status" value="1"/>
</dbReference>
<organism evidence="8 9">
    <name type="scientific">Geranomyces variabilis</name>
    <dbReference type="NCBI Taxonomy" id="109894"/>
    <lineage>
        <taxon>Eukaryota</taxon>
        <taxon>Fungi</taxon>
        <taxon>Fungi incertae sedis</taxon>
        <taxon>Chytridiomycota</taxon>
        <taxon>Chytridiomycota incertae sedis</taxon>
        <taxon>Chytridiomycetes</taxon>
        <taxon>Spizellomycetales</taxon>
        <taxon>Powellomycetaceae</taxon>
        <taxon>Geranomyces</taxon>
    </lineage>
</organism>
<evidence type="ECO:0008006" key="10">
    <source>
        <dbReference type="Google" id="ProtNLM"/>
    </source>
</evidence>
<comment type="caution">
    <text evidence="8">The sequence shown here is derived from an EMBL/GenBank/DDBJ whole genome shotgun (WGS) entry which is preliminary data.</text>
</comment>
<reference evidence="8" key="1">
    <citation type="submission" date="2020-05" db="EMBL/GenBank/DDBJ databases">
        <title>Phylogenomic resolution of chytrid fungi.</title>
        <authorList>
            <person name="Stajich J.E."/>
            <person name="Amses K."/>
            <person name="Simmons R."/>
            <person name="Seto K."/>
            <person name="Myers J."/>
            <person name="Bonds A."/>
            <person name="Quandt C.A."/>
            <person name="Barry K."/>
            <person name="Liu P."/>
            <person name="Grigoriev I."/>
            <person name="Longcore J.E."/>
            <person name="James T.Y."/>
        </authorList>
    </citation>
    <scope>NUCLEOTIDE SEQUENCE</scope>
    <source>
        <strain evidence="8">JEL0379</strain>
    </source>
</reference>
<dbReference type="AlphaFoldDB" id="A0AAD5XW62"/>
<dbReference type="Pfam" id="PF23240">
    <property type="entry name" value="HAT_PRP39_N"/>
    <property type="match status" value="1"/>
</dbReference>
<dbReference type="EMBL" id="JADGJQ010000001">
    <property type="protein sequence ID" value="KAJ3185594.1"/>
    <property type="molecule type" value="Genomic_DNA"/>
</dbReference>
<gene>
    <name evidence="8" type="ORF">HDU87_000217</name>
</gene>
<dbReference type="Gene3D" id="1.25.40.10">
    <property type="entry name" value="Tetratricopeptide repeat domain"/>
    <property type="match status" value="2"/>
</dbReference>
<keyword evidence="9" id="KW-1185">Reference proteome</keyword>
<evidence type="ECO:0000313" key="8">
    <source>
        <dbReference type="EMBL" id="KAJ3185594.1"/>
    </source>
</evidence>
<evidence type="ECO:0000256" key="6">
    <source>
        <dbReference type="ARBA" id="ARBA00038019"/>
    </source>
</evidence>
<protein>
    <recommendedName>
        <fullName evidence="10">Pre-mRNA-processing factor 39</fullName>
    </recommendedName>
</protein>
<feature type="compositionally biased region" description="Polar residues" evidence="7">
    <location>
        <begin position="1"/>
        <end position="28"/>
    </location>
</feature>
<evidence type="ECO:0000256" key="3">
    <source>
        <dbReference type="ARBA" id="ARBA00022737"/>
    </source>
</evidence>
<dbReference type="FunFam" id="1.25.40.10:FF:000064">
    <property type="entry name" value="Putative pre-mrna-processing factor 39"/>
    <property type="match status" value="1"/>
</dbReference>
<comment type="similarity">
    <text evidence="6">Belongs to the PRP39 family.</text>
</comment>
<name>A0AAD5XW62_9FUNG</name>